<protein>
    <submittedName>
        <fullName evidence="2">Basic blue protein-like</fullName>
    </submittedName>
</protein>
<dbReference type="AlphaFoldDB" id="A0A3L6PZ78"/>
<proteinExistence type="predicted"/>
<organism evidence="2 3">
    <name type="scientific">Panicum miliaceum</name>
    <name type="common">Proso millet</name>
    <name type="synonym">Broomcorn millet</name>
    <dbReference type="NCBI Taxonomy" id="4540"/>
    <lineage>
        <taxon>Eukaryota</taxon>
        <taxon>Viridiplantae</taxon>
        <taxon>Streptophyta</taxon>
        <taxon>Embryophyta</taxon>
        <taxon>Tracheophyta</taxon>
        <taxon>Spermatophyta</taxon>
        <taxon>Magnoliopsida</taxon>
        <taxon>Liliopsida</taxon>
        <taxon>Poales</taxon>
        <taxon>Poaceae</taxon>
        <taxon>PACMAD clade</taxon>
        <taxon>Panicoideae</taxon>
        <taxon>Panicodae</taxon>
        <taxon>Paniceae</taxon>
        <taxon>Panicinae</taxon>
        <taxon>Panicum</taxon>
        <taxon>Panicum sect. Panicum</taxon>
    </lineage>
</organism>
<keyword evidence="3" id="KW-1185">Reference proteome</keyword>
<gene>
    <name evidence="2" type="ORF">C2845_PM16G04050</name>
</gene>
<dbReference type="Pfam" id="PF02298">
    <property type="entry name" value="Cu_bind_like"/>
    <property type="match status" value="1"/>
</dbReference>
<dbReference type="InterPro" id="IPR008972">
    <property type="entry name" value="Cupredoxin"/>
</dbReference>
<feature type="domain" description="Phytocyanin" evidence="1">
    <location>
        <begin position="49"/>
        <end position="91"/>
    </location>
</feature>
<comment type="caution">
    <text evidence="2">The sequence shown here is derived from an EMBL/GenBank/DDBJ whole genome shotgun (WGS) entry which is preliminary data.</text>
</comment>
<dbReference type="GO" id="GO:0009055">
    <property type="term" value="F:electron transfer activity"/>
    <property type="evidence" value="ECO:0007669"/>
    <property type="project" value="InterPro"/>
</dbReference>
<dbReference type="Proteomes" id="UP000275267">
    <property type="component" value="Unassembled WGS sequence"/>
</dbReference>
<dbReference type="Gene3D" id="2.60.40.420">
    <property type="entry name" value="Cupredoxins - blue copper proteins"/>
    <property type="match status" value="1"/>
</dbReference>
<evidence type="ECO:0000313" key="3">
    <source>
        <dbReference type="Proteomes" id="UP000275267"/>
    </source>
</evidence>
<dbReference type="SUPFAM" id="SSF49503">
    <property type="entry name" value="Cupredoxins"/>
    <property type="match status" value="1"/>
</dbReference>
<dbReference type="EMBL" id="PQIB02000015">
    <property type="protein sequence ID" value="RLM65470.1"/>
    <property type="molecule type" value="Genomic_DNA"/>
</dbReference>
<sequence length="99" mass="11181">MTVPYRHGADPVKTKEPTHWFGRRQHLDVALLFRRRFGVLDGNTLVHEPGQYSTCDIPDNATIWTSGDNRITIPRGMSFFICGIRDHCKNGLKIAVTAS</sequence>
<accession>A0A3L6PZ78</accession>
<evidence type="ECO:0000259" key="1">
    <source>
        <dbReference type="Pfam" id="PF02298"/>
    </source>
</evidence>
<dbReference type="STRING" id="4540.A0A3L6PZ78"/>
<evidence type="ECO:0000313" key="2">
    <source>
        <dbReference type="EMBL" id="RLM65470.1"/>
    </source>
</evidence>
<dbReference type="OrthoDB" id="2011645at2759"/>
<reference evidence="3" key="1">
    <citation type="journal article" date="2019" name="Nat. Commun.">
        <title>The genome of broomcorn millet.</title>
        <authorList>
            <person name="Zou C."/>
            <person name="Miki D."/>
            <person name="Li D."/>
            <person name="Tang Q."/>
            <person name="Xiao L."/>
            <person name="Rajput S."/>
            <person name="Deng P."/>
            <person name="Jia W."/>
            <person name="Huang R."/>
            <person name="Zhang M."/>
            <person name="Sun Y."/>
            <person name="Hu J."/>
            <person name="Fu X."/>
            <person name="Schnable P.S."/>
            <person name="Li F."/>
            <person name="Zhang H."/>
            <person name="Feng B."/>
            <person name="Zhu X."/>
            <person name="Liu R."/>
            <person name="Schnable J.C."/>
            <person name="Zhu J.-K."/>
            <person name="Zhang H."/>
        </authorList>
    </citation>
    <scope>NUCLEOTIDE SEQUENCE [LARGE SCALE GENOMIC DNA]</scope>
</reference>
<name>A0A3L6PZ78_PANMI</name>
<dbReference type="InterPro" id="IPR003245">
    <property type="entry name" value="Phytocyanin_dom"/>
</dbReference>